<accession>A0A0P6CPY0</accession>
<reference evidence="1" key="1">
    <citation type="submission" date="2015-10" db="EMBL/GenBank/DDBJ databases">
        <title>EvidentialGene: Evidence-directed Construction of Complete mRNA Transcriptomes without Genomes.</title>
        <authorList>
            <person name="Gilbert D.G."/>
        </authorList>
    </citation>
    <scope>NUCLEOTIDE SEQUENCE</scope>
</reference>
<dbReference type="AlphaFoldDB" id="A0A0P6CPY0"/>
<dbReference type="EMBL" id="GDIQ01089363">
    <property type="protein sequence ID" value="JAN05374.1"/>
    <property type="molecule type" value="Transcribed_RNA"/>
</dbReference>
<evidence type="ECO:0000313" key="1">
    <source>
        <dbReference type="EMBL" id="JAN05374.1"/>
    </source>
</evidence>
<proteinExistence type="predicted"/>
<organism evidence="1">
    <name type="scientific">Daphnia magna</name>
    <dbReference type="NCBI Taxonomy" id="35525"/>
    <lineage>
        <taxon>Eukaryota</taxon>
        <taxon>Metazoa</taxon>
        <taxon>Ecdysozoa</taxon>
        <taxon>Arthropoda</taxon>
        <taxon>Crustacea</taxon>
        <taxon>Branchiopoda</taxon>
        <taxon>Diplostraca</taxon>
        <taxon>Cladocera</taxon>
        <taxon>Anomopoda</taxon>
        <taxon>Daphniidae</taxon>
        <taxon>Daphnia</taxon>
    </lineage>
</organism>
<sequence>MFQTRIHNLKVVVIYKENNVCWRHSWSLKVDNRRIDCEKKRRDKSSMSTCSFAFTNSSHSKTKSFPQ</sequence>
<protein>
    <submittedName>
        <fullName evidence="1">Uncharacterized protein</fullName>
    </submittedName>
</protein>
<name>A0A0P6CPY0_9CRUS</name>